<sequence>MKYQRFGNDQGLILPLALMAFVVLGALAAAILSIGGSEAQIASNHLRTIQAQFLAEAGLEHAFNTLRTTSSLVTNANVNLQTLLSNPSLGGAGSYTVQHQKAGDYTVRVVSTGASAIGGAQAIRRAVMSTFFRSNDAILTDGSMTIGGSTGVLATGGICGNVHANGNLTLNGSSVTINGNATASGTYSNPGGATVGAGSGGGTPTETVPHIDPADFLAAATNLLAGHLDHLYQMTVNANGQGEVRDGSGSLLQTLNSGDTSTCGWKYTADTPLATWKLNSGTPCNGTYYFQGTAEVASTLGDDSNPWKTTLIATGDVKITGNPTIGADAAYTVHDSLFIAGRDVKIQGTPDNGYNGLIAAHEQFDLSGTGTIVGLIIGENALDTPGSLVSANTVNGNITLTYNCGSNPPLQGPLQILSWGL</sequence>
<evidence type="ECO:0000313" key="2">
    <source>
        <dbReference type="EMBL" id="CBE70076.1"/>
    </source>
</evidence>
<keyword evidence="1" id="KW-0472">Membrane</keyword>
<evidence type="ECO:0000313" key="3">
    <source>
        <dbReference type="Proteomes" id="UP000006898"/>
    </source>
</evidence>
<keyword evidence="1" id="KW-1133">Transmembrane helix</keyword>
<accession>D5MMF4</accession>
<dbReference type="Proteomes" id="UP000006898">
    <property type="component" value="Chromosome"/>
</dbReference>
<reference evidence="2 3" key="1">
    <citation type="journal article" date="2010" name="Nature">
        <title>Nitrite-driven anaerobic methane oxidation by oxygenic bacteria.</title>
        <authorList>
            <person name="Ettwig K.F."/>
            <person name="Butler M.K."/>
            <person name="Le Paslier D."/>
            <person name="Pelletier E."/>
            <person name="Mangenot S."/>
            <person name="Kuypers M.M.M."/>
            <person name="Schreiber F."/>
            <person name="Dutilh B.E."/>
            <person name="Zedelius J."/>
            <person name="de Beer D."/>
            <person name="Gloerich J."/>
            <person name="Wessels H.J.C.T."/>
            <person name="van Allen T."/>
            <person name="Luesken F."/>
            <person name="Wu M."/>
            <person name="van de Pas-Schoonen K.T."/>
            <person name="Op den Camp H.J.M."/>
            <person name="Janssen-Megens E.M."/>
            <person name="Francoijs K-J."/>
            <person name="Stunnenberg H."/>
            <person name="Weissenbach J."/>
            <person name="Jetten M.S.M."/>
            <person name="Strous M."/>
        </authorList>
    </citation>
    <scope>NUCLEOTIDE SEQUENCE [LARGE SCALE GENOMIC DNA]</scope>
</reference>
<evidence type="ECO:0008006" key="4">
    <source>
        <dbReference type="Google" id="ProtNLM"/>
    </source>
</evidence>
<name>D5MMF4_METO1</name>
<organism evidence="2 3">
    <name type="scientific">Methylomirabilis oxygeniifera</name>
    <dbReference type="NCBI Taxonomy" id="671143"/>
    <lineage>
        <taxon>Bacteria</taxon>
        <taxon>Candidatus Methylomirabilota</taxon>
        <taxon>Candidatus Methylomirabilia</taxon>
        <taxon>Candidatus Methylomirabilales</taxon>
        <taxon>Candidatus Methylomirabilaceae</taxon>
        <taxon>Candidatus Methylomirabilis</taxon>
    </lineage>
</organism>
<feature type="transmembrane region" description="Helical" evidence="1">
    <location>
        <begin position="12"/>
        <end position="34"/>
    </location>
</feature>
<dbReference type="KEGG" id="mox:DAMO_3003"/>
<proteinExistence type="predicted"/>
<dbReference type="AlphaFoldDB" id="D5MMF4"/>
<dbReference type="EMBL" id="FP565575">
    <property type="protein sequence ID" value="CBE70076.1"/>
    <property type="molecule type" value="Genomic_DNA"/>
</dbReference>
<evidence type="ECO:0000256" key="1">
    <source>
        <dbReference type="SAM" id="Phobius"/>
    </source>
</evidence>
<keyword evidence="1" id="KW-0812">Transmembrane</keyword>
<protein>
    <recommendedName>
        <fullName evidence="4">Type 4 fimbrial biogenesis protein PilX N-terminal domain-containing protein</fullName>
    </recommendedName>
</protein>
<dbReference type="STRING" id="671143.DAMO_3003"/>
<dbReference type="HOGENOM" id="CLU_651645_0_0_0"/>
<gene>
    <name evidence="2" type="ORF">DAMO_3003</name>
</gene>